<dbReference type="AlphaFoldDB" id="A0A1H0TSP8"/>
<protein>
    <submittedName>
        <fullName evidence="2">Uncharacterized protein</fullName>
    </submittedName>
</protein>
<evidence type="ECO:0000313" key="3">
    <source>
        <dbReference type="Proteomes" id="UP000199497"/>
    </source>
</evidence>
<evidence type="ECO:0000256" key="1">
    <source>
        <dbReference type="SAM" id="MobiDB-lite"/>
    </source>
</evidence>
<organism evidence="2 3">
    <name type="scientific">Actinopolyspora xinjiangensis</name>
    <dbReference type="NCBI Taxonomy" id="405564"/>
    <lineage>
        <taxon>Bacteria</taxon>
        <taxon>Bacillati</taxon>
        <taxon>Actinomycetota</taxon>
        <taxon>Actinomycetes</taxon>
        <taxon>Actinopolysporales</taxon>
        <taxon>Actinopolysporaceae</taxon>
        <taxon>Actinopolyspora</taxon>
    </lineage>
</organism>
<evidence type="ECO:0000313" key="2">
    <source>
        <dbReference type="EMBL" id="SDP56979.1"/>
    </source>
</evidence>
<feature type="region of interest" description="Disordered" evidence="1">
    <location>
        <begin position="1"/>
        <end position="20"/>
    </location>
</feature>
<reference evidence="3" key="1">
    <citation type="submission" date="2016-10" db="EMBL/GenBank/DDBJ databases">
        <authorList>
            <person name="Varghese N."/>
            <person name="Submissions S."/>
        </authorList>
    </citation>
    <scope>NUCLEOTIDE SEQUENCE [LARGE SCALE GENOMIC DNA]</scope>
    <source>
        <strain evidence="3">DSM 46732</strain>
    </source>
</reference>
<proteinExistence type="predicted"/>
<name>A0A1H0TSP8_9ACTN</name>
<sequence>MDFEGLASLRGEFDGDTHGLSLPMGTTAAVAKTKPGTSRAAQVPVKPNRLSDHLR</sequence>
<feature type="region of interest" description="Disordered" evidence="1">
    <location>
        <begin position="31"/>
        <end position="55"/>
    </location>
</feature>
<keyword evidence="3" id="KW-1185">Reference proteome</keyword>
<dbReference type="Proteomes" id="UP000199497">
    <property type="component" value="Unassembled WGS sequence"/>
</dbReference>
<accession>A0A1H0TSP8</accession>
<gene>
    <name evidence="2" type="ORF">SAMN04487905_105257</name>
</gene>
<dbReference type="EMBL" id="FNJR01000005">
    <property type="protein sequence ID" value="SDP56979.1"/>
    <property type="molecule type" value="Genomic_DNA"/>
</dbReference>